<organism evidence="1 2">
    <name type="scientific">Dovyalis caffra</name>
    <dbReference type="NCBI Taxonomy" id="77055"/>
    <lineage>
        <taxon>Eukaryota</taxon>
        <taxon>Viridiplantae</taxon>
        <taxon>Streptophyta</taxon>
        <taxon>Embryophyta</taxon>
        <taxon>Tracheophyta</taxon>
        <taxon>Spermatophyta</taxon>
        <taxon>Magnoliopsida</taxon>
        <taxon>eudicotyledons</taxon>
        <taxon>Gunneridae</taxon>
        <taxon>Pentapetalae</taxon>
        <taxon>rosids</taxon>
        <taxon>fabids</taxon>
        <taxon>Malpighiales</taxon>
        <taxon>Salicaceae</taxon>
        <taxon>Flacourtieae</taxon>
        <taxon>Dovyalis</taxon>
    </lineage>
</organism>
<dbReference type="EMBL" id="CAWUPB010001173">
    <property type="protein sequence ID" value="CAK7348021.1"/>
    <property type="molecule type" value="Genomic_DNA"/>
</dbReference>
<dbReference type="Proteomes" id="UP001314170">
    <property type="component" value="Unassembled WGS sequence"/>
</dbReference>
<dbReference type="AlphaFoldDB" id="A0AAV1S9L2"/>
<sequence length="73" mass="8638">MKKHSRWGREPFDVKDKVRGWDRAIIFGGIMSEKDVPIRQRLTESIKRLWTVVIKTSDETFNEEALKGFSSWL</sequence>
<gene>
    <name evidence="1" type="ORF">DCAF_LOCUS20713</name>
</gene>
<evidence type="ECO:0000313" key="2">
    <source>
        <dbReference type="Proteomes" id="UP001314170"/>
    </source>
</evidence>
<name>A0AAV1S9L2_9ROSI</name>
<keyword evidence="2" id="KW-1185">Reference proteome</keyword>
<accession>A0AAV1S9L2</accession>
<protein>
    <submittedName>
        <fullName evidence="1">Uncharacterized protein</fullName>
    </submittedName>
</protein>
<proteinExistence type="predicted"/>
<reference evidence="1 2" key="1">
    <citation type="submission" date="2024-01" db="EMBL/GenBank/DDBJ databases">
        <authorList>
            <person name="Waweru B."/>
        </authorList>
    </citation>
    <scope>NUCLEOTIDE SEQUENCE [LARGE SCALE GENOMIC DNA]</scope>
</reference>
<evidence type="ECO:0000313" key="1">
    <source>
        <dbReference type="EMBL" id="CAK7348021.1"/>
    </source>
</evidence>
<comment type="caution">
    <text evidence="1">The sequence shown here is derived from an EMBL/GenBank/DDBJ whole genome shotgun (WGS) entry which is preliminary data.</text>
</comment>